<protein>
    <submittedName>
        <fullName evidence="2">VOC family protein</fullName>
    </submittedName>
</protein>
<reference evidence="2 3" key="1">
    <citation type="submission" date="2023-04" db="EMBL/GenBank/DDBJ databases">
        <title>YMD61, complete Genome.</title>
        <authorList>
            <person name="Zhang J."/>
        </authorList>
    </citation>
    <scope>NUCLEOTIDE SEQUENCE [LARGE SCALE GENOMIC DNA]</scope>
    <source>
        <strain evidence="2 3">YMD61</strain>
    </source>
</reference>
<name>A0ABY8QAM1_9RHOB</name>
<dbReference type="EMBL" id="CP124535">
    <property type="protein sequence ID" value="WGV17280.1"/>
    <property type="molecule type" value="Genomic_DNA"/>
</dbReference>
<dbReference type="InterPro" id="IPR037523">
    <property type="entry name" value="VOC_core"/>
</dbReference>
<gene>
    <name evidence="2" type="ORF">QF092_05615</name>
</gene>
<keyword evidence="3" id="KW-1185">Reference proteome</keyword>
<feature type="domain" description="VOC" evidence="1">
    <location>
        <begin position="1"/>
        <end position="114"/>
    </location>
</feature>
<sequence length="222" mass="23227">MRIVPELAVRDRAAAAHMLVEVFGFSRGEGDLLHLGDQVLALVQGTAPAHGVIDHLALAVRDVDQALAAALAQGARLESTTPDGPCEIAEFWQAGVRYVFLQGPEGARIEFCAKLGGQTRADLPGHDHLGIPCTDIAATEGFFLALGLAPVAAVDLERADGVTKVRFLSAGDGMVELYEPPALRGRPSPFADEGLWRGLRLIGAAAGPGVRLGPDGLRVTLG</sequence>
<dbReference type="RefSeq" id="WP_281468428.1">
    <property type="nucleotide sequence ID" value="NZ_CP124535.1"/>
</dbReference>
<dbReference type="InterPro" id="IPR029068">
    <property type="entry name" value="Glyas_Bleomycin-R_OHBP_Dase"/>
</dbReference>
<dbReference type="Proteomes" id="UP001230978">
    <property type="component" value="Chromosome"/>
</dbReference>
<dbReference type="Gene3D" id="3.10.180.10">
    <property type="entry name" value="2,3-Dihydroxybiphenyl 1,2-Dioxygenase, domain 1"/>
    <property type="match status" value="1"/>
</dbReference>
<accession>A0ABY8QAM1</accession>
<evidence type="ECO:0000313" key="2">
    <source>
        <dbReference type="EMBL" id="WGV17280.1"/>
    </source>
</evidence>
<evidence type="ECO:0000313" key="3">
    <source>
        <dbReference type="Proteomes" id="UP001230978"/>
    </source>
</evidence>
<proteinExistence type="predicted"/>
<organism evidence="2 3">
    <name type="scientific">Fuscovulum ytuae</name>
    <dbReference type="NCBI Taxonomy" id="3042299"/>
    <lineage>
        <taxon>Bacteria</taxon>
        <taxon>Pseudomonadati</taxon>
        <taxon>Pseudomonadota</taxon>
        <taxon>Alphaproteobacteria</taxon>
        <taxon>Rhodobacterales</taxon>
        <taxon>Paracoccaceae</taxon>
        <taxon>Fuscovulum</taxon>
    </lineage>
</organism>
<dbReference type="PROSITE" id="PS51819">
    <property type="entry name" value="VOC"/>
    <property type="match status" value="1"/>
</dbReference>
<evidence type="ECO:0000259" key="1">
    <source>
        <dbReference type="PROSITE" id="PS51819"/>
    </source>
</evidence>
<dbReference type="CDD" id="cd06587">
    <property type="entry name" value="VOC"/>
    <property type="match status" value="1"/>
</dbReference>
<dbReference type="SUPFAM" id="SSF54593">
    <property type="entry name" value="Glyoxalase/Bleomycin resistance protein/Dihydroxybiphenyl dioxygenase"/>
    <property type="match status" value="2"/>
</dbReference>